<proteinExistence type="inferred from homology"/>
<evidence type="ECO:0000256" key="1">
    <source>
        <dbReference type="ARBA" id="ARBA00004792"/>
    </source>
</evidence>
<keyword evidence="3" id="KW-0560">Oxidoreductase</keyword>
<accession>A0ABW1P857</accession>
<evidence type="ECO:0000259" key="4">
    <source>
        <dbReference type="PROSITE" id="PS51471"/>
    </source>
</evidence>
<comment type="pathway">
    <text evidence="1">Antibiotic biosynthesis.</text>
</comment>
<keyword evidence="3" id="KW-0479">Metal-binding</keyword>
<dbReference type="InterPro" id="IPR005123">
    <property type="entry name" value="Oxoglu/Fe-dep_dioxygenase_dom"/>
</dbReference>
<keyword evidence="3" id="KW-0408">Iron</keyword>
<dbReference type="InterPro" id="IPR027443">
    <property type="entry name" value="IPNS-like_sf"/>
</dbReference>
<dbReference type="Pfam" id="PF03171">
    <property type="entry name" value="2OG-FeII_Oxy"/>
    <property type="match status" value="1"/>
</dbReference>
<dbReference type="SUPFAM" id="SSF51197">
    <property type="entry name" value="Clavaminate synthase-like"/>
    <property type="match status" value="1"/>
</dbReference>
<evidence type="ECO:0000313" key="5">
    <source>
        <dbReference type="EMBL" id="MFC6091780.1"/>
    </source>
</evidence>
<dbReference type="InterPro" id="IPR050231">
    <property type="entry name" value="Iron_ascorbate_oxido_reductase"/>
</dbReference>
<dbReference type="RefSeq" id="WP_380638082.1">
    <property type="nucleotide sequence ID" value="NZ_JBHSQO010000021.1"/>
</dbReference>
<evidence type="ECO:0000313" key="6">
    <source>
        <dbReference type="Proteomes" id="UP001596220"/>
    </source>
</evidence>
<dbReference type="Pfam" id="PF14226">
    <property type="entry name" value="DIOX_N"/>
    <property type="match status" value="1"/>
</dbReference>
<dbReference type="Proteomes" id="UP001596220">
    <property type="component" value="Unassembled WGS sequence"/>
</dbReference>
<dbReference type="PANTHER" id="PTHR47990">
    <property type="entry name" value="2-OXOGLUTARATE (2OG) AND FE(II)-DEPENDENT OXYGENASE SUPERFAMILY PROTEIN-RELATED"/>
    <property type="match status" value="1"/>
</dbReference>
<organism evidence="5 6">
    <name type="scientific">Saccharothrix lopnurensis</name>
    <dbReference type="NCBI Taxonomy" id="1670621"/>
    <lineage>
        <taxon>Bacteria</taxon>
        <taxon>Bacillati</taxon>
        <taxon>Actinomycetota</taxon>
        <taxon>Actinomycetes</taxon>
        <taxon>Pseudonocardiales</taxon>
        <taxon>Pseudonocardiaceae</taxon>
        <taxon>Saccharothrix</taxon>
    </lineage>
</organism>
<name>A0ABW1P857_9PSEU</name>
<dbReference type="InterPro" id="IPR026992">
    <property type="entry name" value="DIOX_N"/>
</dbReference>
<feature type="domain" description="Fe2OG dioxygenase" evidence="4">
    <location>
        <begin position="155"/>
        <end position="268"/>
    </location>
</feature>
<dbReference type="InterPro" id="IPR044861">
    <property type="entry name" value="IPNS-like_FE2OG_OXY"/>
</dbReference>
<evidence type="ECO:0000256" key="2">
    <source>
        <dbReference type="ARBA" id="ARBA00023194"/>
    </source>
</evidence>
<dbReference type="Gene3D" id="2.60.120.330">
    <property type="entry name" value="B-lactam Antibiotic, Isopenicillin N Synthase, Chain"/>
    <property type="match status" value="1"/>
</dbReference>
<gene>
    <name evidence="5" type="ORF">ACFP3R_21135</name>
</gene>
<keyword evidence="6" id="KW-1185">Reference proteome</keyword>
<comment type="caution">
    <text evidence="5">The sequence shown here is derived from an EMBL/GenBank/DDBJ whole genome shotgun (WGS) entry which is preliminary data.</text>
</comment>
<dbReference type="EMBL" id="JBHSQO010000021">
    <property type="protein sequence ID" value="MFC6091780.1"/>
    <property type="molecule type" value="Genomic_DNA"/>
</dbReference>
<protein>
    <submittedName>
        <fullName evidence="5">2OG-Fe(II) oxygenase family protein</fullName>
    </submittedName>
</protein>
<evidence type="ECO:0000256" key="3">
    <source>
        <dbReference type="RuleBase" id="RU003682"/>
    </source>
</evidence>
<keyword evidence="2" id="KW-0045">Antibiotic biosynthesis</keyword>
<comment type="similarity">
    <text evidence="3">Belongs to the iron/ascorbate-dependent oxidoreductase family.</text>
</comment>
<dbReference type="PROSITE" id="PS51471">
    <property type="entry name" value="FE2OG_OXY"/>
    <property type="match status" value="1"/>
</dbReference>
<sequence>MTDTTVPTFDLTGLRDGHRRDEFRECLREKGLFYLTNSGLTEQDHEAAREIAVDFFEHGPEEQKRAATHPVQTIRRGFTRLESESTARITNTGKYTDYSMSYSMGVDENLFPTPEFEAVWQRYFDSLNVAAKDVARQVLAAVDARPAGGVEELLDCDPVLRLRYFPEVPEDRIAEKQPLRMAPHYDLSIVTLIHQTPCRNGFVSLQGEVDGRYVDLPATPDAVLVFCGAVATLVSDGAVKAPLHHVAAPGEDKRVGSGRTSSVFFLRPSLDFEFSVARAKELGFTVDLPVETATFNDWIGGNYINIRKTADAR</sequence>
<reference evidence="6" key="1">
    <citation type="journal article" date="2019" name="Int. J. Syst. Evol. Microbiol.">
        <title>The Global Catalogue of Microorganisms (GCM) 10K type strain sequencing project: providing services to taxonomists for standard genome sequencing and annotation.</title>
        <authorList>
            <consortium name="The Broad Institute Genomics Platform"/>
            <consortium name="The Broad Institute Genome Sequencing Center for Infectious Disease"/>
            <person name="Wu L."/>
            <person name="Ma J."/>
        </authorList>
    </citation>
    <scope>NUCLEOTIDE SEQUENCE [LARGE SCALE GENOMIC DNA]</scope>
    <source>
        <strain evidence="6">CGMCC 4.7246</strain>
    </source>
</reference>